<dbReference type="Proteomes" id="UP000823775">
    <property type="component" value="Unassembled WGS sequence"/>
</dbReference>
<feature type="non-terminal residue" evidence="1">
    <location>
        <position position="54"/>
    </location>
</feature>
<sequence length="54" mass="6205">IKLISDGNQGMIHLLSVGNPSYPHPRIWEQCLVLMRIITYRHTGHSLKVRKSLP</sequence>
<keyword evidence="2" id="KW-1185">Reference proteome</keyword>
<organism evidence="1 2">
    <name type="scientific">Datura stramonium</name>
    <name type="common">Jimsonweed</name>
    <name type="synonym">Common thornapple</name>
    <dbReference type="NCBI Taxonomy" id="4076"/>
    <lineage>
        <taxon>Eukaryota</taxon>
        <taxon>Viridiplantae</taxon>
        <taxon>Streptophyta</taxon>
        <taxon>Embryophyta</taxon>
        <taxon>Tracheophyta</taxon>
        <taxon>Spermatophyta</taxon>
        <taxon>Magnoliopsida</taxon>
        <taxon>eudicotyledons</taxon>
        <taxon>Gunneridae</taxon>
        <taxon>Pentapetalae</taxon>
        <taxon>asterids</taxon>
        <taxon>lamiids</taxon>
        <taxon>Solanales</taxon>
        <taxon>Solanaceae</taxon>
        <taxon>Solanoideae</taxon>
        <taxon>Datureae</taxon>
        <taxon>Datura</taxon>
    </lineage>
</organism>
<comment type="caution">
    <text evidence="1">The sequence shown here is derived from an EMBL/GenBank/DDBJ whole genome shotgun (WGS) entry which is preliminary data.</text>
</comment>
<dbReference type="EMBL" id="JACEIK010006455">
    <property type="protein sequence ID" value="MCE2055718.1"/>
    <property type="molecule type" value="Genomic_DNA"/>
</dbReference>
<reference evidence="1 2" key="1">
    <citation type="journal article" date="2021" name="BMC Genomics">
        <title>Datura genome reveals duplications of psychoactive alkaloid biosynthetic genes and high mutation rate following tissue culture.</title>
        <authorList>
            <person name="Rajewski A."/>
            <person name="Carter-House D."/>
            <person name="Stajich J."/>
            <person name="Litt A."/>
        </authorList>
    </citation>
    <scope>NUCLEOTIDE SEQUENCE [LARGE SCALE GENOMIC DNA]</scope>
    <source>
        <strain evidence="1">AR-01</strain>
    </source>
</reference>
<name>A0ABS8W2D7_DATST</name>
<feature type="non-terminal residue" evidence="1">
    <location>
        <position position="1"/>
    </location>
</feature>
<evidence type="ECO:0000313" key="2">
    <source>
        <dbReference type="Proteomes" id="UP000823775"/>
    </source>
</evidence>
<protein>
    <submittedName>
        <fullName evidence="1">Uncharacterized protein</fullName>
    </submittedName>
</protein>
<evidence type="ECO:0000313" key="1">
    <source>
        <dbReference type="EMBL" id="MCE2055718.1"/>
    </source>
</evidence>
<accession>A0ABS8W2D7</accession>
<gene>
    <name evidence="1" type="ORF">HAX54_043272</name>
</gene>
<proteinExistence type="predicted"/>